<evidence type="ECO:0000259" key="3">
    <source>
        <dbReference type="PROSITE" id="PS51087"/>
    </source>
</evidence>
<dbReference type="InterPro" id="IPR007474">
    <property type="entry name" value="ApaG_domain"/>
</dbReference>
<dbReference type="Proteomes" id="UP000664882">
    <property type="component" value="Unassembled WGS sequence"/>
</dbReference>
<dbReference type="PROSITE" id="PS51087">
    <property type="entry name" value="APAG"/>
    <property type="match status" value="1"/>
</dbReference>
<reference evidence="4 5" key="1">
    <citation type="submission" date="2021-03" db="EMBL/GenBank/DDBJ databases">
        <title>Oceanisphaera sp. nov., isolated from the intestine.</title>
        <authorList>
            <person name="Zhao L.-H."/>
            <person name="Shi L.-F."/>
        </authorList>
    </citation>
    <scope>NUCLEOTIDE SEQUENCE [LARGE SCALE GENOMIC DNA]</scope>
    <source>
        <strain evidence="4 5">DM8</strain>
    </source>
</reference>
<proteinExistence type="inferred from homology"/>
<accession>A0ABS3NBY8</accession>
<protein>
    <recommendedName>
        <fullName evidence="1 2">Protein ApaG</fullName>
    </recommendedName>
</protein>
<feature type="domain" description="ApaG" evidence="3">
    <location>
        <begin position="18"/>
        <end position="142"/>
    </location>
</feature>
<dbReference type="InterPro" id="IPR023065">
    <property type="entry name" value="Uncharacterised_ApaG"/>
</dbReference>
<dbReference type="EMBL" id="JAGDFX010000001">
    <property type="protein sequence ID" value="MBO1518044.1"/>
    <property type="molecule type" value="Genomic_DNA"/>
</dbReference>
<dbReference type="HAMAP" id="MF_00791">
    <property type="entry name" value="ApaG"/>
    <property type="match status" value="1"/>
</dbReference>
<gene>
    <name evidence="2 4" type="primary">apaG</name>
    <name evidence="4" type="ORF">J3U76_00050</name>
</gene>
<sequence length="142" mass="15266">MSAVCCFGQCLGQSQGVIMTPDAIHITTVPHYLAERSTPDEQNYVFAYTITIANKGEKPVTLVSRSWIITDANGKKVEVAGSGVVGEQPTIVPGTEFTYTSGVSLATEVGVMEGSYTMRQKDGQEFDAPIAPFRLALPNLIH</sequence>
<dbReference type="InterPro" id="IPR036767">
    <property type="entry name" value="ApaG_sf"/>
</dbReference>
<organism evidence="4 5">
    <name type="scientific">Oceanisphaera pacifica</name>
    <dbReference type="NCBI Taxonomy" id="2818389"/>
    <lineage>
        <taxon>Bacteria</taxon>
        <taxon>Pseudomonadati</taxon>
        <taxon>Pseudomonadota</taxon>
        <taxon>Gammaproteobacteria</taxon>
        <taxon>Aeromonadales</taxon>
        <taxon>Aeromonadaceae</taxon>
        <taxon>Oceanisphaera</taxon>
    </lineage>
</organism>
<keyword evidence="5" id="KW-1185">Reference proteome</keyword>
<evidence type="ECO:0000313" key="5">
    <source>
        <dbReference type="Proteomes" id="UP000664882"/>
    </source>
</evidence>
<comment type="caution">
    <text evidence="4">The sequence shown here is derived from an EMBL/GenBank/DDBJ whole genome shotgun (WGS) entry which is preliminary data.</text>
</comment>
<dbReference type="PANTHER" id="PTHR14289">
    <property type="entry name" value="F-BOX ONLY PROTEIN 3"/>
    <property type="match status" value="1"/>
</dbReference>
<dbReference type="PANTHER" id="PTHR14289:SF16">
    <property type="entry name" value="POLYMERASE DELTA-INTERACTING PROTEIN 2"/>
    <property type="match status" value="1"/>
</dbReference>
<evidence type="ECO:0000256" key="1">
    <source>
        <dbReference type="ARBA" id="ARBA00017693"/>
    </source>
</evidence>
<evidence type="ECO:0000256" key="2">
    <source>
        <dbReference type="HAMAP-Rule" id="MF_00791"/>
    </source>
</evidence>
<dbReference type="SUPFAM" id="SSF110069">
    <property type="entry name" value="ApaG-like"/>
    <property type="match status" value="1"/>
</dbReference>
<dbReference type="Gene3D" id="2.60.40.1470">
    <property type="entry name" value="ApaG domain"/>
    <property type="match status" value="1"/>
</dbReference>
<dbReference type="NCBIfam" id="NF003967">
    <property type="entry name" value="PRK05461.1"/>
    <property type="match status" value="1"/>
</dbReference>
<dbReference type="Pfam" id="PF04379">
    <property type="entry name" value="DUF525"/>
    <property type="match status" value="1"/>
</dbReference>
<evidence type="ECO:0000313" key="4">
    <source>
        <dbReference type="EMBL" id="MBO1518044.1"/>
    </source>
</evidence>
<name>A0ABS3NBY8_9GAMM</name>